<sequence length="296" mass="34775">MDKQNSNWQQEKEMSNGFWLGLIINLAIKLPRWSIRLLLYPIVLFYVLIAPKKRQVSRHYLSQVLPVKPSIFHVYKHFFWFAAVLLDRVYFLTGKYDLFSISYHHRQEVIDSFVKNPGQFFLSGHFGSVDALKTQAMDKHYEIKPVIKLDHNQTVVNLMKQLNPEFYENVIPYKGLETTFEIYENLKSGISIALLADRPIADSKTLLVDFLGDKISLPAGIFEMVKRYPFPANFFFSRYEGGNRYYVEYIKMKPNHDDTVQMIAQTFADALALQCKKSPYNWFNFYPYWIEASDEA</sequence>
<dbReference type="InterPro" id="IPR004960">
    <property type="entry name" value="LipA_acyltrans"/>
</dbReference>
<evidence type="ECO:0000256" key="4">
    <source>
        <dbReference type="ARBA" id="ARBA00022679"/>
    </source>
</evidence>
<dbReference type="PANTHER" id="PTHR30606">
    <property type="entry name" value="LIPID A BIOSYNTHESIS LAUROYL ACYLTRANSFERASE"/>
    <property type="match status" value="1"/>
</dbReference>
<keyword evidence="6 8" id="KW-0012">Acyltransferase</keyword>
<evidence type="ECO:0000256" key="2">
    <source>
        <dbReference type="ARBA" id="ARBA00022475"/>
    </source>
</evidence>
<reference evidence="8" key="1">
    <citation type="journal article" date="2022" name="Arch. Microbiol.">
        <title>Thiomicrorhabdus immobilis sp. nov., a mesophilic sulfur-oxidizing bacterium isolated from sediment of a brackish lake in northern Japan.</title>
        <authorList>
            <person name="Kojima H."/>
            <person name="Mochizuki J."/>
            <person name="Kanda M."/>
            <person name="Watanabe T."/>
            <person name="Fukui M."/>
        </authorList>
    </citation>
    <scope>NUCLEOTIDE SEQUENCE</scope>
    <source>
        <strain evidence="8">Am19</strain>
    </source>
</reference>
<name>A0ABM7MCI4_9GAMM</name>
<accession>A0ABM7MCI4</accession>
<evidence type="ECO:0000256" key="1">
    <source>
        <dbReference type="ARBA" id="ARBA00004533"/>
    </source>
</evidence>
<evidence type="ECO:0000313" key="8">
    <source>
        <dbReference type="EMBL" id="BCN93092.1"/>
    </source>
</evidence>
<comment type="subcellular location">
    <subcellularLocation>
        <location evidence="1">Cell inner membrane</location>
    </subcellularLocation>
</comment>
<protein>
    <submittedName>
        <fullName evidence="8">Acyltransferase</fullName>
    </submittedName>
</protein>
<evidence type="ECO:0000256" key="7">
    <source>
        <dbReference type="SAM" id="Phobius"/>
    </source>
</evidence>
<keyword evidence="7" id="KW-1133">Transmembrane helix</keyword>
<dbReference type="RefSeq" id="WP_237263969.1">
    <property type="nucleotide sequence ID" value="NZ_AP024202.1"/>
</dbReference>
<keyword evidence="7" id="KW-0812">Transmembrane</keyword>
<keyword evidence="5 7" id="KW-0472">Membrane</keyword>
<evidence type="ECO:0000256" key="5">
    <source>
        <dbReference type="ARBA" id="ARBA00023136"/>
    </source>
</evidence>
<dbReference type="PANTHER" id="PTHR30606:SF9">
    <property type="entry name" value="LIPID A BIOSYNTHESIS LAUROYLTRANSFERASE"/>
    <property type="match status" value="1"/>
</dbReference>
<keyword evidence="2" id="KW-1003">Cell membrane</keyword>
<dbReference type="GO" id="GO:0016746">
    <property type="term" value="F:acyltransferase activity"/>
    <property type="evidence" value="ECO:0007669"/>
    <property type="project" value="UniProtKB-KW"/>
</dbReference>
<evidence type="ECO:0000256" key="3">
    <source>
        <dbReference type="ARBA" id="ARBA00022519"/>
    </source>
</evidence>
<evidence type="ECO:0000313" key="9">
    <source>
        <dbReference type="Proteomes" id="UP001054820"/>
    </source>
</evidence>
<dbReference type="Pfam" id="PF03279">
    <property type="entry name" value="Lip_A_acyltrans"/>
    <property type="match status" value="1"/>
</dbReference>
<evidence type="ECO:0000256" key="6">
    <source>
        <dbReference type="ARBA" id="ARBA00023315"/>
    </source>
</evidence>
<dbReference type="Proteomes" id="UP001054820">
    <property type="component" value="Chromosome"/>
</dbReference>
<keyword evidence="9" id="KW-1185">Reference proteome</keyword>
<proteinExistence type="predicted"/>
<dbReference type="EMBL" id="AP024202">
    <property type="protein sequence ID" value="BCN93092.1"/>
    <property type="molecule type" value="Genomic_DNA"/>
</dbReference>
<organism evidence="8 9">
    <name type="scientific">Thiomicrorhabdus immobilis</name>
    <dbReference type="NCBI Taxonomy" id="2791037"/>
    <lineage>
        <taxon>Bacteria</taxon>
        <taxon>Pseudomonadati</taxon>
        <taxon>Pseudomonadota</taxon>
        <taxon>Gammaproteobacteria</taxon>
        <taxon>Thiotrichales</taxon>
        <taxon>Piscirickettsiaceae</taxon>
        <taxon>Thiomicrorhabdus</taxon>
    </lineage>
</organism>
<gene>
    <name evidence="8" type="ORF">THMIRHAM_08770</name>
</gene>
<keyword evidence="3" id="KW-0997">Cell inner membrane</keyword>
<keyword evidence="4" id="KW-0808">Transferase</keyword>
<feature type="transmembrane region" description="Helical" evidence="7">
    <location>
        <begin position="33"/>
        <end position="50"/>
    </location>
</feature>